<dbReference type="EMBL" id="CP133648">
    <property type="protein sequence ID" value="WNE85478.1"/>
    <property type="molecule type" value="Genomic_DNA"/>
</dbReference>
<name>A0AAF1A605_BIFAD</name>
<dbReference type="InterPro" id="IPR010540">
    <property type="entry name" value="CmpB_TMEM229"/>
</dbReference>
<feature type="region of interest" description="Disordered" evidence="1">
    <location>
        <begin position="1"/>
        <end position="20"/>
    </location>
</feature>
<organism evidence="3 4">
    <name type="scientific">Bifidobacterium adolescentis</name>
    <dbReference type="NCBI Taxonomy" id="1680"/>
    <lineage>
        <taxon>Bacteria</taxon>
        <taxon>Bacillati</taxon>
        <taxon>Actinomycetota</taxon>
        <taxon>Actinomycetes</taxon>
        <taxon>Bifidobacteriales</taxon>
        <taxon>Bifidobacteriaceae</taxon>
        <taxon>Bifidobacterium</taxon>
    </lineage>
</organism>
<proteinExistence type="predicted"/>
<feature type="transmembrane region" description="Helical" evidence="2">
    <location>
        <begin position="66"/>
        <end position="90"/>
    </location>
</feature>
<protein>
    <submittedName>
        <fullName evidence="3">ABC transporter permease</fullName>
    </submittedName>
</protein>
<dbReference type="AlphaFoldDB" id="A0AAF1A605"/>
<evidence type="ECO:0000313" key="4">
    <source>
        <dbReference type="Proteomes" id="UP000193179"/>
    </source>
</evidence>
<dbReference type="RefSeq" id="WP_085345695.1">
    <property type="nucleotide sequence ID" value="NZ_CP133648.1"/>
</dbReference>
<evidence type="ECO:0000313" key="3">
    <source>
        <dbReference type="EMBL" id="WNE85478.1"/>
    </source>
</evidence>
<dbReference type="Proteomes" id="UP000193179">
    <property type="component" value="Chromosome"/>
</dbReference>
<keyword evidence="2" id="KW-0812">Transmembrane</keyword>
<evidence type="ECO:0000256" key="2">
    <source>
        <dbReference type="SAM" id="Phobius"/>
    </source>
</evidence>
<feature type="transmembrane region" description="Helical" evidence="2">
    <location>
        <begin position="266"/>
        <end position="286"/>
    </location>
</feature>
<feature type="transmembrane region" description="Helical" evidence="2">
    <location>
        <begin position="233"/>
        <end position="254"/>
    </location>
</feature>
<reference evidence="3" key="1">
    <citation type="journal article" date="2016" name="Sci. Rep.">
        <title>Evaluation of genetic diversity among strains of the human gut commensal Bifidobacterium adolescentis.</title>
        <authorList>
            <person name="Duranti S."/>
            <person name="Milani C."/>
            <person name="Lugli G.A."/>
            <person name="Mancabelli L."/>
            <person name="Turroni F."/>
            <person name="Ferrario C."/>
            <person name="Mangifesta M."/>
            <person name="Viappiani A."/>
            <person name="Sanchez B."/>
            <person name="Margolles A."/>
            <person name="van Sinderen D."/>
            <person name="Ventura M."/>
        </authorList>
    </citation>
    <scope>NUCLEOTIDE SEQUENCE</scope>
    <source>
        <strain evidence="3">703B</strain>
    </source>
</reference>
<feature type="transmembrane region" description="Helical" evidence="2">
    <location>
        <begin position="110"/>
        <end position="133"/>
    </location>
</feature>
<reference evidence="3" key="2">
    <citation type="submission" date="2023-09" db="EMBL/GenBank/DDBJ databases">
        <title>Ecological and genomic based identification of the Bifidobacterium adolescentis prototype of the healthy human gut microbiota.</title>
        <authorList>
            <person name="Lugli G.A."/>
            <person name="Argentini C."/>
            <person name="Tarracchini C."/>
            <person name="Fontana F."/>
            <person name="Alessandri G."/>
            <person name="Mancabelli L."/>
            <person name="Milani C."/>
            <person name="Turroni F."/>
            <person name="Ventura M."/>
        </authorList>
    </citation>
    <scope>NUCLEOTIDE SEQUENCE</scope>
    <source>
        <strain evidence="3">703B</strain>
    </source>
</reference>
<feature type="transmembrane region" description="Helical" evidence="2">
    <location>
        <begin position="293"/>
        <end position="321"/>
    </location>
</feature>
<sequence>MNETAQSEESAADESVTQATLGKVAEESRAIASEAEITAIEEGGRQSVGGGISNPADRRLPLIARIYGIVMLIEGVVMMPVIVLACLYAVRAVLSGELEFNALNLTTILSVIHAAVLLVATACLAVFGVMLILNRRRHIAQWTYLMIPLTLAEGLLSLALKGLGVNLVGPVVQLAVLIALHITADPSLREERRLQFALRRMDARSAYESAASRGMAGRDLTGRGYISLDFFNLFWLFTIGCVFGLVIETIYHFILFGEYQDRAGFLWGPFSPIYGFGVVIVTVLLNHLWQSNWLLIFCSSAVIGGAFEYFTSWFMQAAFGIRAWDYTGQWLSIDGRTSGKYMFFWGVLGLVWVKLILPRLLRLIQRIPWKIRYSLTLVCFILIFVDGVMTLMALDAWYSRMAGVAQNSPVSQFFATYFNDDFMAHRFQTMTIDPSTAGRM</sequence>
<accession>A0AAF1A605</accession>
<gene>
    <name evidence="3" type="ORF">B0703_00595</name>
</gene>
<keyword evidence="2" id="KW-0472">Membrane</keyword>
<keyword evidence="2" id="KW-1133">Transmembrane helix</keyword>
<dbReference type="Pfam" id="PF06541">
    <property type="entry name" value="ABC_trans_CmpB"/>
    <property type="match status" value="1"/>
</dbReference>
<evidence type="ECO:0000256" key="1">
    <source>
        <dbReference type="SAM" id="MobiDB-lite"/>
    </source>
</evidence>
<feature type="transmembrane region" description="Helical" evidence="2">
    <location>
        <begin position="341"/>
        <end position="361"/>
    </location>
</feature>
<feature type="transmembrane region" description="Helical" evidence="2">
    <location>
        <begin position="373"/>
        <end position="394"/>
    </location>
</feature>